<dbReference type="STRING" id="436010.A0A166SAV4"/>
<dbReference type="InterPro" id="IPR001138">
    <property type="entry name" value="Zn2Cys6_DnaBD"/>
</dbReference>
<dbReference type="CDD" id="cd12148">
    <property type="entry name" value="fungal_TF_MHR"/>
    <property type="match status" value="1"/>
</dbReference>
<dbReference type="Pfam" id="PF04082">
    <property type="entry name" value="Fungal_trans"/>
    <property type="match status" value="1"/>
</dbReference>
<dbReference type="AlphaFoldDB" id="A0A166SAV4"/>
<dbReference type="SMART" id="SM00066">
    <property type="entry name" value="GAL4"/>
    <property type="match status" value="1"/>
</dbReference>
<feature type="region of interest" description="Disordered" evidence="5">
    <location>
        <begin position="148"/>
        <end position="171"/>
    </location>
</feature>
<comment type="subcellular location">
    <subcellularLocation>
        <location evidence="1">Nucleus</location>
    </subcellularLocation>
</comment>
<dbReference type="EMBL" id="KV417499">
    <property type="protein sequence ID" value="KZP29231.1"/>
    <property type="molecule type" value="Genomic_DNA"/>
</dbReference>
<dbReference type="Pfam" id="PF00172">
    <property type="entry name" value="Zn_clus"/>
    <property type="match status" value="1"/>
</dbReference>
<evidence type="ECO:0000256" key="1">
    <source>
        <dbReference type="ARBA" id="ARBA00004123"/>
    </source>
</evidence>
<dbReference type="PROSITE" id="PS50048">
    <property type="entry name" value="ZN2_CY6_FUNGAL_2"/>
    <property type="match status" value="1"/>
</dbReference>
<dbReference type="GO" id="GO:0008270">
    <property type="term" value="F:zinc ion binding"/>
    <property type="evidence" value="ECO:0007669"/>
    <property type="project" value="InterPro"/>
</dbReference>
<evidence type="ECO:0000313" key="8">
    <source>
        <dbReference type="Proteomes" id="UP000076532"/>
    </source>
</evidence>
<dbReference type="InterPro" id="IPR050613">
    <property type="entry name" value="Sec_Metabolite_Reg"/>
</dbReference>
<dbReference type="SMART" id="SM00906">
    <property type="entry name" value="Fungal_trans"/>
    <property type="match status" value="1"/>
</dbReference>
<evidence type="ECO:0000256" key="3">
    <source>
        <dbReference type="ARBA" id="ARBA00023242"/>
    </source>
</evidence>
<dbReference type="CDD" id="cd00067">
    <property type="entry name" value="GAL4"/>
    <property type="match status" value="1"/>
</dbReference>
<reference evidence="7 8" key="1">
    <citation type="journal article" date="2016" name="Mol. Biol. Evol.">
        <title>Comparative Genomics of Early-Diverging Mushroom-Forming Fungi Provides Insights into the Origins of Lignocellulose Decay Capabilities.</title>
        <authorList>
            <person name="Nagy L.G."/>
            <person name="Riley R."/>
            <person name="Tritt A."/>
            <person name="Adam C."/>
            <person name="Daum C."/>
            <person name="Floudas D."/>
            <person name="Sun H."/>
            <person name="Yadav J.S."/>
            <person name="Pangilinan J."/>
            <person name="Larsson K.H."/>
            <person name="Matsuura K."/>
            <person name="Barry K."/>
            <person name="Labutti K."/>
            <person name="Kuo R."/>
            <person name="Ohm R.A."/>
            <person name="Bhattacharya S.S."/>
            <person name="Shirouzu T."/>
            <person name="Yoshinaga Y."/>
            <person name="Martin F.M."/>
            <person name="Grigoriev I.V."/>
            <person name="Hibbett D.S."/>
        </authorList>
    </citation>
    <scope>NUCLEOTIDE SEQUENCE [LARGE SCALE GENOMIC DNA]</scope>
    <source>
        <strain evidence="7 8">CBS 109695</strain>
    </source>
</reference>
<evidence type="ECO:0000259" key="6">
    <source>
        <dbReference type="PROSITE" id="PS50048"/>
    </source>
</evidence>
<dbReference type="OrthoDB" id="424974at2759"/>
<keyword evidence="3" id="KW-0539">Nucleus</keyword>
<dbReference type="InterPro" id="IPR036864">
    <property type="entry name" value="Zn2-C6_fun-type_DNA-bd_sf"/>
</dbReference>
<dbReference type="PROSITE" id="PS00463">
    <property type="entry name" value="ZN2_CY6_FUNGAL_1"/>
    <property type="match status" value="1"/>
</dbReference>
<keyword evidence="4" id="KW-0175">Coiled coil</keyword>
<name>A0A166SAV4_9AGAM</name>
<keyword evidence="2" id="KW-0479">Metal-binding</keyword>
<proteinExistence type="predicted"/>
<evidence type="ECO:0000313" key="7">
    <source>
        <dbReference type="EMBL" id="KZP29231.1"/>
    </source>
</evidence>
<dbReference type="Gene3D" id="4.10.240.10">
    <property type="entry name" value="Zn(2)-C6 fungal-type DNA-binding domain"/>
    <property type="match status" value="1"/>
</dbReference>
<dbReference type="GO" id="GO:0006351">
    <property type="term" value="P:DNA-templated transcription"/>
    <property type="evidence" value="ECO:0007669"/>
    <property type="project" value="InterPro"/>
</dbReference>
<feature type="compositionally biased region" description="Basic and acidic residues" evidence="5">
    <location>
        <begin position="155"/>
        <end position="164"/>
    </location>
</feature>
<gene>
    <name evidence="7" type="ORF">FIBSPDRAFT_727667</name>
</gene>
<dbReference type="InterPro" id="IPR007219">
    <property type="entry name" value="XnlR_reg_dom"/>
</dbReference>
<dbReference type="GO" id="GO:0003677">
    <property type="term" value="F:DNA binding"/>
    <property type="evidence" value="ECO:0007669"/>
    <property type="project" value="InterPro"/>
</dbReference>
<sequence>MSTVRKESRRQRGEIACAECRRLKVKCDRIVPCSTCVKRGTAALCPNETIPPGDGQRFVLAAEDHLRRKMTKMEERMHALEDALAIVQAQSPEADAHPLLKVPFSPDEDEDGAKRASYEGDDADGVGGLANAFGSLHMDSDHGASRFFGPSGGSEVREIAESEPSRQPPSCLRLPNIDPSYLPRPILLFYSAFPLTPPIPSKPVQALIESFLPPLPRATRLCETLLANLTWMFSIVSHRHLVGELIPAIYLRPPAPTPSAPSASSPIYGPHDLALLLIALALGALIDLGERPYGEEAQHYYRLARAALGLESILEKRSVTTVKALHLMSAYCGMSGEEGNLEHCYSLLNMAGEVALAVNMDPSLWGFAGKEAYERRTYFWSLLQGTLWQSLITGRPPAILETFIDCRLPTAADEEAYTHGEVPLGFGVWSYRFTLECLLPVAKVVLASHPPTYRVVLDLDRKIRGFHIPVEEEGPSAGGEGSMQVFVRSHYSELTLLFLHRGFFAQALTDNPTSPIMSAHGQSFISAYKAACAVLDSTRAQYEYDPGIIARVWRVWSYAFSASVIIGTVAIRSVNSLIDPDPFKKLEEACTMFQSGAQTNSRALRALVSHTPYPPMRILVFIANIDIKHI</sequence>
<dbReference type="GO" id="GO:0000981">
    <property type="term" value="F:DNA-binding transcription factor activity, RNA polymerase II-specific"/>
    <property type="evidence" value="ECO:0007669"/>
    <property type="project" value="InterPro"/>
</dbReference>
<feature type="region of interest" description="Disordered" evidence="5">
    <location>
        <begin position="101"/>
        <end position="122"/>
    </location>
</feature>
<accession>A0A166SAV4</accession>
<evidence type="ECO:0000256" key="5">
    <source>
        <dbReference type="SAM" id="MobiDB-lite"/>
    </source>
</evidence>
<dbReference type="GO" id="GO:0005634">
    <property type="term" value="C:nucleus"/>
    <property type="evidence" value="ECO:0007669"/>
    <property type="project" value="UniProtKB-SubCell"/>
</dbReference>
<dbReference type="Proteomes" id="UP000076532">
    <property type="component" value="Unassembled WGS sequence"/>
</dbReference>
<dbReference type="PANTHER" id="PTHR31001">
    <property type="entry name" value="UNCHARACTERIZED TRANSCRIPTIONAL REGULATORY PROTEIN"/>
    <property type="match status" value="1"/>
</dbReference>
<dbReference type="PANTHER" id="PTHR31001:SF56">
    <property type="entry name" value="ZN(2)-C6 FUNGAL-TYPE DOMAIN-CONTAINING PROTEIN"/>
    <property type="match status" value="1"/>
</dbReference>
<evidence type="ECO:0000256" key="4">
    <source>
        <dbReference type="SAM" id="Coils"/>
    </source>
</evidence>
<organism evidence="7 8">
    <name type="scientific">Athelia psychrophila</name>
    <dbReference type="NCBI Taxonomy" id="1759441"/>
    <lineage>
        <taxon>Eukaryota</taxon>
        <taxon>Fungi</taxon>
        <taxon>Dikarya</taxon>
        <taxon>Basidiomycota</taxon>
        <taxon>Agaricomycotina</taxon>
        <taxon>Agaricomycetes</taxon>
        <taxon>Agaricomycetidae</taxon>
        <taxon>Atheliales</taxon>
        <taxon>Atheliaceae</taxon>
        <taxon>Athelia</taxon>
    </lineage>
</organism>
<feature type="domain" description="Zn(2)-C6 fungal-type" evidence="6">
    <location>
        <begin position="16"/>
        <end position="45"/>
    </location>
</feature>
<dbReference type="SUPFAM" id="SSF57701">
    <property type="entry name" value="Zn2/Cys6 DNA-binding domain"/>
    <property type="match status" value="1"/>
</dbReference>
<evidence type="ECO:0000256" key="2">
    <source>
        <dbReference type="ARBA" id="ARBA00022723"/>
    </source>
</evidence>
<keyword evidence="8" id="KW-1185">Reference proteome</keyword>
<feature type="coiled-coil region" evidence="4">
    <location>
        <begin position="63"/>
        <end position="90"/>
    </location>
</feature>
<protein>
    <recommendedName>
        <fullName evidence="6">Zn(2)-C6 fungal-type domain-containing protein</fullName>
    </recommendedName>
</protein>